<organism evidence="4 5">
    <name type="scientific">Perkinsus olseni</name>
    <name type="common">Perkinsus atlanticus</name>
    <dbReference type="NCBI Taxonomy" id="32597"/>
    <lineage>
        <taxon>Eukaryota</taxon>
        <taxon>Sar</taxon>
        <taxon>Alveolata</taxon>
        <taxon>Perkinsozoa</taxon>
        <taxon>Perkinsea</taxon>
        <taxon>Perkinsida</taxon>
        <taxon>Perkinsidae</taxon>
        <taxon>Perkinsus</taxon>
    </lineage>
</organism>
<dbReference type="SUPFAM" id="SSF55961">
    <property type="entry name" value="Bet v1-like"/>
    <property type="match status" value="1"/>
</dbReference>
<feature type="transmembrane region" description="Helical" evidence="2">
    <location>
        <begin position="106"/>
        <end position="133"/>
    </location>
</feature>
<dbReference type="Proteomes" id="UP000574390">
    <property type="component" value="Unassembled WGS sequence"/>
</dbReference>
<sequence>MSLRDLGQWCSETFANDDQLEFAATPPASKGSPPSAPEGSKIPIRTAEKVPPELTSRPAEISGLLLQITVISSIAVVVSSIVSALLSRYGWAILELLASLDRLVEIGLFFCGISVFRAGLLWMAALALVFVTYRKAQPTVASSRPVEHSMEREPRRHTEVATELPDDVPQGSTLIEKVSEVLALPDASEADPDGFQVVHTQTEPCYLYVEKRSVMVSDAEAERKAMSQWRITVHINNHSAEEVYDVMVGRKENEWNSQCTGSEVIAVDELLEKRSLELVRCTYAGVPLTISAREVLQLRACQRTKQRSMLAFTSDGTNAFNVPVKEGHTRAHQHLGGWLIEPLSDNTDGTLLKIISCVDPGGYVPVSVLNWMGWRGAVELCMSLSNFLENNRT</sequence>
<evidence type="ECO:0000256" key="1">
    <source>
        <dbReference type="SAM" id="MobiDB-lite"/>
    </source>
</evidence>
<comment type="caution">
    <text evidence="4">The sequence shown here is derived from an EMBL/GenBank/DDBJ whole genome shotgun (WGS) entry which is preliminary data.</text>
</comment>
<evidence type="ECO:0000256" key="2">
    <source>
        <dbReference type="SAM" id="Phobius"/>
    </source>
</evidence>
<protein>
    <recommendedName>
        <fullName evidence="3">START domain-containing protein</fullName>
    </recommendedName>
</protein>
<gene>
    <name evidence="4" type="ORF">FOZ62_005088</name>
</gene>
<dbReference type="Pfam" id="PF01852">
    <property type="entry name" value="START"/>
    <property type="match status" value="1"/>
</dbReference>
<evidence type="ECO:0000313" key="5">
    <source>
        <dbReference type="Proteomes" id="UP000574390"/>
    </source>
</evidence>
<evidence type="ECO:0000313" key="4">
    <source>
        <dbReference type="EMBL" id="KAF4716951.1"/>
    </source>
</evidence>
<proteinExistence type="predicted"/>
<dbReference type="InterPro" id="IPR023393">
    <property type="entry name" value="START-like_dom_sf"/>
</dbReference>
<feature type="transmembrane region" description="Helical" evidence="2">
    <location>
        <begin position="64"/>
        <end position="86"/>
    </location>
</feature>
<dbReference type="Gene3D" id="3.30.530.20">
    <property type="match status" value="1"/>
</dbReference>
<feature type="domain" description="START" evidence="3">
    <location>
        <begin position="230"/>
        <end position="393"/>
    </location>
</feature>
<keyword evidence="2" id="KW-0472">Membrane</keyword>
<dbReference type="GO" id="GO:0008289">
    <property type="term" value="F:lipid binding"/>
    <property type="evidence" value="ECO:0007669"/>
    <property type="project" value="InterPro"/>
</dbReference>
<feature type="compositionally biased region" description="Low complexity" evidence="1">
    <location>
        <begin position="25"/>
        <end position="41"/>
    </location>
</feature>
<dbReference type="CDD" id="cd00177">
    <property type="entry name" value="START"/>
    <property type="match status" value="1"/>
</dbReference>
<evidence type="ECO:0000259" key="3">
    <source>
        <dbReference type="PROSITE" id="PS50848"/>
    </source>
</evidence>
<dbReference type="EMBL" id="JABANM010023995">
    <property type="protein sequence ID" value="KAF4716951.1"/>
    <property type="molecule type" value="Genomic_DNA"/>
</dbReference>
<dbReference type="PANTHER" id="PTHR19308">
    <property type="entry name" value="PHOSPHATIDYLCHOLINE TRANSFER PROTEIN"/>
    <property type="match status" value="1"/>
</dbReference>
<keyword evidence="2" id="KW-1133">Transmembrane helix</keyword>
<accession>A0A7J6R9G9</accession>
<dbReference type="GO" id="GO:0005737">
    <property type="term" value="C:cytoplasm"/>
    <property type="evidence" value="ECO:0007669"/>
    <property type="project" value="UniProtKB-ARBA"/>
</dbReference>
<dbReference type="PANTHER" id="PTHR19308:SF14">
    <property type="entry name" value="START DOMAIN-CONTAINING PROTEIN"/>
    <property type="match status" value="1"/>
</dbReference>
<dbReference type="InterPro" id="IPR051213">
    <property type="entry name" value="START_lipid_transfer"/>
</dbReference>
<name>A0A7J6R9G9_PEROL</name>
<reference evidence="4 5" key="1">
    <citation type="submission" date="2020-04" db="EMBL/GenBank/DDBJ databases">
        <title>Perkinsus olseni comparative genomics.</title>
        <authorList>
            <person name="Bogema D.R."/>
        </authorList>
    </citation>
    <scope>NUCLEOTIDE SEQUENCE [LARGE SCALE GENOMIC DNA]</scope>
    <source>
        <strain evidence="4">ATCC PRA-205</strain>
    </source>
</reference>
<feature type="region of interest" description="Disordered" evidence="1">
    <location>
        <begin position="25"/>
        <end position="44"/>
    </location>
</feature>
<dbReference type="PROSITE" id="PS50848">
    <property type="entry name" value="START"/>
    <property type="match status" value="1"/>
</dbReference>
<keyword evidence="2" id="KW-0812">Transmembrane</keyword>
<dbReference type="InterPro" id="IPR002913">
    <property type="entry name" value="START_lipid-bd_dom"/>
</dbReference>
<dbReference type="AlphaFoldDB" id="A0A7J6R9G9"/>